<name>A0A0P1A7P5_PLAHL</name>
<sequence>MSEVVSPAISGQWTQFWSTSYGSASVQPMRRSAHSTIVFEDNLYVFGGISTNAANEDIEHNDTWVFDLVNRQWAEVLVGENRPTSRFHHAGLLHTNSAMMPRLGVAFQQCSIMMSGGCD</sequence>
<organism evidence="3 4">
    <name type="scientific">Plasmopara halstedii</name>
    <name type="common">Downy mildew of sunflower</name>
    <dbReference type="NCBI Taxonomy" id="4781"/>
    <lineage>
        <taxon>Eukaryota</taxon>
        <taxon>Sar</taxon>
        <taxon>Stramenopiles</taxon>
        <taxon>Oomycota</taxon>
        <taxon>Peronosporomycetes</taxon>
        <taxon>Peronosporales</taxon>
        <taxon>Peronosporaceae</taxon>
        <taxon>Plasmopara</taxon>
    </lineage>
</organism>
<accession>A0A0P1A7P5</accession>
<dbReference type="EMBL" id="CCYD01000207">
    <property type="protein sequence ID" value="CEG36505.1"/>
    <property type="molecule type" value="Genomic_DNA"/>
</dbReference>
<reference evidence="4" key="1">
    <citation type="submission" date="2014-09" db="EMBL/GenBank/DDBJ databases">
        <authorList>
            <person name="Sharma Rahul"/>
            <person name="Thines Marco"/>
        </authorList>
    </citation>
    <scope>NUCLEOTIDE SEQUENCE [LARGE SCALE GENOMIC DNA]</scope>
</reference>
<dbReference type="PANTHER" id="PTHR46093:SF18">
    <property type="entry name" value="FIBRONECTIN TYPE-III DOMAIN-CONTAINING PROTEIN"/>
    <property type="match status" value="1"/>
</dbReference>
<dbReference type="Pfam" id="PF24681">
    <property type="entry name" value="Kelch_KLHDC2_KLHL20_DRC7"/>
    <property type="match status" value="1"/>
</dbReference>
<dbReference type="OrthoDB" id="199876at2759"/>
<proteinExistence type="predicted"/>
<evidence type="ECO:0000256" key="2">
    <source>
        <dbReference type="ARBA" id="ARBA00022737"/>
    </source>
</evidence>
<dbReference type="RefSeq" id="XP_024572874.1">
    <property type="nucleotide sequence ID" value="XM_024721557.1"/>
</dbReference>
<evidence type="ECO:0000313" key="3">
    <source>
        <dbReference type="EMBL" id="CEG36505.1"/>
    </source>
</evidence>
<dbReference type="STRING" id="4781.A0A0P1A7P5"/>
<dbReference type="GeneID" id="36398108"/>
<dbReference type="Proteomes" id="UP000054928">
    <property type="component" value="Unassembled WGS sequence"/>
</dbReference>
<dbReference type="SUPFAM" id="SSF117281">
    <property type="entry name" value="Kelch motif"/>
    <property type="match status" value="1"/>
</dbReference>
<dbReference type="AlphaFoldDB" id="A0A0P1A7P5"/>
<evidence type="ECO:0000313" key="4">
    <source>
        <dbReference type="Proteomes" id="UP000054928"/>
    </source>
</evidence>
<dbReference type="InterPro" id="IPR015915">
    <property type="entry name" value="Kelch-typ_b-propeller"/>
</dbReference>
<evidence type="ECO:0000256" key="1">
    <source>
        <dbReference type="ARBA" id="ARBA00022441"/>
    </source>
</evidence>
<keyword evidence="1" id="KW-0880">Kelch repeat</keyword>
<keyword evidence="2" id="KW-0677">Repeat</keyword>
<protein>
    <submittedName>
        <fullName evidence="3">Kelch repeat protein</fullName>
    </submittedName>
</protein>
<dbReference type="PANTHER" id="PTHR46093">
    <property type="entry name" value="ACYL-COA-BINDING DOMAIN-CONTAINING PROTEIN 5"/>
    <property type="match status" value="1"/>
</dbReference>
<dbReference type="Gene3D" id="2.120.10.80">
    <property type="entry name" value="Kelch-type beta propeller"/>
    <property type="match status" value="1"/>
</dbReference>
<keyword evidence="4" id="KW-1185">Reference proteome</keyword>